<evidence type="ECO:0000256" key="13">
    <source>
        <dbReference type="ARBA" id="ARBA00022984"/>
    </source>
</evidence>
<gene>
    <name evidence="19 23" type="primary">murD</name>
    <name evidence="23" type="ORF">LJ207_05315</name>
</gene>
<dbReference type="Gene3D" id="3.40.50.720">
    <property type="entry name" value="NAD(P)-binding Rossmann-like Domain"/>
    <property type="match status" value="1"/>
</dbReference>
<evidence type="ECO:0000256" key="20">
    <source>
        <dbReference type="RuleBase" id="RU003664"/>
    </source>
</evidence>
<evidence type="ECO:0000313" key="24">
    <source>
        <dbReference type="Proteomes" id="UP001199296"/>
    </source>
</evidence>
<evidence type="ECO:0000256" key="19">
    <source>
        <dbReference type="HAMAP-Rule" id="MF_00639"/>
    </source>
</evidence>
<dbReference type="PANTHER" id="PTHR43692">
    <property type="entry name" value="UDP-N-ACETYLMURAMOYLALANINE--D-GLUTAMATE LIGASE"/>
    <property type="match status" value="1"/>
</dbReference>
<evidence type="ECO:0000256" key="12">
    <source>
        <dbReference type="ARBA" id="ARBA00022960"/>
    </source>
</evidence>
<proteinExistence type="inferred from homology"/>
<dbReference type="NCBIfam" id="TIGR01087">
    <property type="entry name" value="murD"/>
    <property type="match status" value="1"/>
</dbReference>
<comment type="pathway">
    <text evidence="3 19 20">Cell wall biogenesis; peptidoglycan biosynthesis.</text>
</comment>
<evidence type="ECO:0000256" key="4">
    <source>
        <dbReference type="ARBA" id="ARBA00010416"/>
    </source>
</evidence>
<sequence>MQLKNKKIAVLGLSRRTGMAVVEYLNKYGAKIIVSDSKNSDELKDLIKQLRAIKDIKFDLGGHTKAILAAELIILSPGVPYDLQILKEARKKGIETISEIEFAYRMAEADIIAVTGTNGKTTTTDLLAKMLNNLPGRKVEVAGNIGIPFISIVDQLKKEDLVVLEVSSFQLEAVKKFHPKIALYLNYSPDHLDRHKSEENYKNAKKKIFSQQNKNDFALIDLDDKYLSKLKDEIKAEVFTVSALNKKADLIIENNKALLQKKSENKIIELIDFNDIKLSALHNKKNTAFAALAAFLSGQSIDKIKNAAEQYELKSHRMEKIANKKGYLIIDDSKATNPSAALNALKSLDREIILIAGGQDRGADFSRLAAEIQKKVSTLILIGETAAKLAALVGEENLDIHKVEGIERAAEIAAEKLNENNSLLLSPACPSWDMFASYKIRGELFKKYILKNLN</sequence>
<dbReference type="AlphaFoldDB" id="A0AAW4WXJ2"/>
<evidence type="ECO:0000256" key="17">
    <source>
        <dbReference type="ARBA" id="ARBA00032324"/>
    </source>
</evidence>
<name>A0AAW4WXJ2_9FIRM</name>
<dbReference type="HAMAP" id="MF_00639">
    <property type="entry name" value="MurD"/>
    <property type="match status" value="1"/>
</dbReference>
<evidence type="ECO:0000256" key="5">
    <source>
        <dbReference type="ARBA" id="ARBA00012212"/>
    </source>
</evidence>
<evidence type="ECO:0000256" key="9">
    <source>
        <dbReference type="ARBA" id="ARBA00022618"/>
    </source>
</evidence>
<dbReference type="InterPro" id="IPR005762">
    <property type="entry name" value="MurD"/>
</dbReference>
<dbReference type="Gene3D" id="3.90.190.20">
    <property type="entry name" value="Mur ligase, C-terminal domain"/>
    <property type="match status" value="1"/>
</dbReference>
<reference evidence="23 24" key="1">
    <citation type="submission" date="2021-10" db="EMBL/GenBank/DDBJ databases">
        <authorList>
            <person name="Grouzdev D.S."/>
            <person name="Pantiukh K.S."/>
            <person name="Krutkina M.S."/>
        </authorList>
    </citation>
    <scope>NUCLEOTIDE SEQUENCE [LARGE SCALE GENOMIC DNA]</scope>
    <source>
        <strain evidence="23 24">Z-7514</strain>
    </source>
</reference>
<dbReference type="InterPro" id="IPR036615">
    <property type="entry name" value="Mur_ligase_C_dom_sf"/>
</dbReference>
<dbReference type="GO" id="GO:0005737">
    <property type="term" value="C:cytoplasm"/>
    <property type="evidence" value="ECO:0007669"/>
    <property type="project" value="UniProtKB-SubCell"/>
</dbReference>
<comment type="catalytic activity">
    <reaction evidence="18 19 20">
        <text>UDP-N-acetyl-alpha-D-muramoyl-L-alanine + D-glutamate + ATP = UDP-N-acetyl-alpha-D-muramoyl-L-alanyl-D-glutamate + ADP + phosphate + H(+)</text>
        <dbReference type="Rhea" id="RHEA:16429"/>
        <dbReference type="ChEBI" id="CHEBI:15378"/>
        <dbReference type="ChEBI" id="CHEBI:29986"/>
        <dbReference type="ChEBI" id="CHEBI:30616"/>
        <dbReference type="ChEBI" id="CHEBI:43474"/>
        <dbReference type="ChEBI" id="CHEBI:83898"/>
        <dbReference type="ChEBI" id="CHEBI:83900"/>
        <dbReference type="ChEBI" id="CHEBI:456216"/>
        <dbReference type="EC" id="6.3.2.9"/>
    </reaction>
</comment>
<comment type="caution">
    <text evidence="23">The sequence shown here is derived from an EMBL/GenBank/DDBJ whole genome shotgun (WGS) entry which is preliminary data.</text>
</comment>
<dbReference type="Proteomes" id="UP001199296">
    <property type="component" value="Unassembled WGS sequence"/>
</dbReference>
<keyword evidence="14 19" id="KW-0131">Cell cycle</keyword>
<dbReference type="GO" id="GO:0005524">
    <property type="term" value="F:ATP binding"/>
    <property type="evidence" value="ECO:0007669"/>
    <property type="project" value="UniProtKB-UniRule"/>
</dbReference>
<dbReference type="GO" id="GO:0051301">
    <property type="term" value="P:cell division"/>
    <property type="evidence" value="ECO:0007669"/>
    <property type="project" value="UniProtKB-KW"/>
</dbReference>
<evidence type="ECO:0000256" key="1">
    <source>
        <dbReference type="ARBA" id="ARBA00002734"/>
    </source>
</evidence>
<comment type="function">
    <text evidence="1 19 20">Cell wall formation. Catalyzes the addition of glutamate to the nucleotide precursor UDP-N-acetylmuramoyl-L-alanine (UMA).</text>
</comment>
<evidence type="ECO:0000256" key="10">
    <source>
        <dbReference type="ARBA" id="ARBA00022741"/>
    </source>
</evidence>
<dbReference type="Gene3D" id="3.40.1190.10">
    <property type="entry name" value="Mur-like, catalytic domain"/>
    <property type="match status" value="1"/>
</dbReference>
<organism evidence="23 24">
    <name type="scientific">Halanaerobium polyolivorans</name>
    <dbReference type="NCBI Taxonomy" id="2886943"/>
    <lineage>
        <taxon>Bacteria</taxon>
        <taxon>Bacillati</taxon>
        <taxon>Bacillota</taxon>
        <taxon>Clostridia</taxon>
        <taxon>Halanaerobiales</taxon>
        <taxon>Halanaerobiaceae</taxon>
        <taxon>Halanaerobium</taxon>
    </lineage>
</organism>
<evidence type="ECO:0000256" key="16">
    <source>
        <dbReference type="ARBA" id="ARBA00030398"/>
    </source>
</evidence>
<keyword evidence="13 19" id="KW-0573">Peptidoglycan synthesis</keyword>
<keyword evidence="15 19" id="KW-0961">Cell wall biogenesis/degradation</keyword>
<evidence type="ECO:0000256" key="14">
    <source>
        <dbReference type="ARBA" id="ARBA00023306"/>
    </source>
</evidence>
<evidence type="ECO:0000256" key="6">
    <source>
        <dbReference type="ARBA" id="ARBA00015655"/>
    </source>
</evidence>
<keyword evidence="9 19" id="KW-0132">Cell division</keyword>
<dbReference type="InterPro" id="IPR013221">
    <property type="entry name" value="Mur_ligase_cen"/>
</dbReference>
<evidence type="ECO:0000256" key="8">
    <source>
        <dbReference type="ARBA" id="ARBA00022598"/>
    </source>
</evidence>
<keyword evidence="24" id="KW-1185">Reference proteome</keyword>
<keyword evidence="12 19" id="KW-0133">Cell shape</keyword>
<dbReference type="GO" id="GO:0004326">
    <property type="term" value="F:tetrahydrofolylpolyglutamate synthase activity"/>
    <property type="evidence" value="ECO:0007669"/>
    <property type="project" value="InterPro"/>
</dbReference>
<accession>A0AAW4WXJ2</accession>
<dbReference type="InterPro" id="IPR018109">
    <property type="entry name" value="Folylpolyglutamate_synth_CS"/>
</dbReference>
<evidence type="ECO:0000256" key="3">
    <source>
        <dbReference type="ARBA" id="ARBA00004752"/>
    </source>
</evidence>
<evidence type="ECO:0000256" key="18">
    <source>
        <dbReference type="ARBA" id="ARBA00047632"/>
    </source>
</evidence>
<keyword evidence="8 19" id="KW-0436">Ligase</keyword>
<dbReference type="GO" id="GO:0009252">
    <property type="term" value="P:peptidoglycan biosynthetic process"/>
    <property type="evidence" value="ECO:0007669"/>
    <property type="project" value="UniProtKB-UniRule"/>
</dbReference>
<keyword evidence="7 19" id="KW-0963">Cytoplasm</keyword>
<dbReference type="GO" id="GO:0071555">
    <property type="term" value="P:cell wall organization"/>
    <property type="evidence" value="ECO:0007669"/>
    <property type="project" value="UniProtKB-KW"/>
</dbReference>
<evidence type="ECO:0000313" key="23">
    <source>
        <dbReference type="EMBL" id="MCC3144746.1"/>
    </source>
</evidence>
<keyword evidence="11 19" id="KW-0067">ATP-binding</keyword>
<evidence type="ECO:0000256" key="2">
    <source>
        <dbReference type="ARBA" id="ARBA00004496"/>
    </source>
</evidence>
<dbReference type="GO" id="GO:0008764">
    <property type="term" value="F:UDP-N-acetylmuramoylalanine-D-glutamate ligase activity"/>
    <property type="evidence" value="ECO:0007669"/>
    <property type="project" value="UniProtKB-UniRule"/>
</dbReference>
<dbReference type="SUPFAM" id="SSF53244">
    <property type="entry name" value="MurD-like peptide ligases, peptide-binding domain"/>
    <property type="match status" value="1"/>
</dbReference>
<comment type="subcellular location">
    <subcellularLocation>
        <location evidence="2 19 20">Cytoplasm</location>
    </subcellularLocation>
</comment>
<evidence type="ECO:0000256" key="11">
    <source>
        <dbReference type="ARBA" id="ARBA00022840"/>
    </source>
</evidence>
<evidence type="ECO:0000256" key="15">
    <source>
        <dbReference type="ARBA" id="ARBA00023316"/>
    </source>
</evidence>
<dbReference type="EC" id="6.3.2.9" evidence="5 19"/>
<evidence type="ECO:0000259" key="21">
    <source>
        <dbReference type="Pfam" id="PF02875"/>
    </source>
</evidence>
<feature type="domain" description="Mur ligase central" evidence="22">
    <location>
        <begin position="114"/>
        <end position="294"/>
    </location>
</feature>
<keyword evidence="10 19" id="KW-0547">Nucleotide-binding</keyword>
<dbReference type="GO" id="GO:0008360">
    <property type="term" value="P:regulation of cell shape"/>
    <property type="evidence" value="ECO:0007669"/>
    <property type="project" value="UniProtKB-KW"/>
</dbReference>
<dbReference type="Pfam" id="PF02875">
    <property type="entry name" value="Mur_ligase_C"/>
    <property type="match status" value="1"/>
</dbReference>
<feature type="binding site" evidence="19">
    <location>
        <begin position="116"/>
        <end position="122"/>
    </location>
    <ligand>
        <name>ATP</name>
        <dbReference type="ChEBI" id="CHEBI:30616"/>
    </ligand>
</feature>
<evidence type="ECO:0000259" key="22">
    <source>
        <dbReference type="Pfam" id="PF08245"/>
    </source>
</evidence>
<dbReference type="Pfam" id="PF21799">
    <property type="entry name" value="MurD-like_N"/>
    <property type="match status" value="1"/>
</dbReference>
<dbReference type="RefSeq" id="WP_229344815.1">
    <property type="nucleotide sequence ID" value="NZ_JAJFAT010000006.1"/>
</dbReference>
<dbReference type="PROSITE" id="PS01011">
    <property type="entry name" value="FOLYLPOLYGLU_SYNT_1"/>
    <property type="match status" value="1"/>
</dbReference>
<dbReference type="InterPro" id="IPR004101">
    <property type="entry name" value="Mur_ligase_C"/>
</dbReference>
<dbReference type="InterPro" id="IPR036565">
    <property type="entry name" value="Mur-like_cat_sf"/>
</dbReference>
<protein>
    <recommendedName>
        <fullName evidence="6 19">UDP-N-acetylmuramoylalanine--D-glutamate ligase</fullName>
        <ecNumber evidence="5 19">6.3.2.9</ecNumber>
    </recommendedName>
    <alternativeName>
        <fullName evidence="17 19">D-glutamic acid-adding enzyme</fullName>
    </alternativeName>
    <alternativeName>
        <fullName evidence="16 19">UDP-N-acetylmuramoyl-L-alanyl-D-glutamate synthetase</fullName>
    </alternativeName>
</protein>
<feature type="domain" description="Mur ligase C-terminal" evidence="21">
    <location>
        <begin position="316"/>
        <end position="429"/>
    </location>
</feature>
<comment type="similarity">
    <text evidence="4 19">Belongs to the MurCDEF family.</text>
</comment>
<dbReference type="SUPFAM" id="SSF53623">
    <property type="entry name" value="MurD-like peptide ligases, catalytic domain"/>
    <property type="match status" value="1"/>
</dbReference>
<dbReference type="EMBL" id="JAJFAT010000006">
    <property type="protein sequence ID" value="MCC3144746.1"/>
    <property type="molecule type" value="Genomic_DNA"/>
</dbReference>
<dbReference type="PANTHER" id="PTHR43692:SF1">
    <property type="entry name" value="UDP-N-ACETYLMURAMOYLALANINE--D-GLUTAMATE LIGASE"/>
    <property type="match status" value="1"/>
</dbReference>
<evidence type="ECO:0000256" key="7">
    <source>
        <dbReference type="ARBA" id="ARBA00022490"/>
    </source>
</evidence>
<dbReference type="SUPFAM" id="SSF51984">
    <property type="entry name" value="MurCD N-terminal domain"/>
    <property type="match status" value="1"/>
</dbReference>
<dbReference type="Pfam" id="PF08245">
    <property type="entry name" value="Mur_ligase_M"/>
    <property type="match status" value="1"/>
</dbReference>